<evidence type="ECO:0000256" key="1">
    <source>
        <dbReference type="SAM" id="MobiDB-lite"/>
    </source>
</evidence>
<protein>
    <submittedName>
        <fullName evidence="2">Uncharacterized protein</fullName>
    </submittedName>
</protein>
<accession>A0A0E9W655</accession>
<organism evidence="2">
    <name type="scientific">Anguilla anguilla</name>
    <name type="common">European freshwater eel</name>
    <name type="synonym">Muraena anguilla</name>
    <dbReference type="NCBI Taxonomy" id="7936"/>
    <lineage>
        <taxon>Eukaryota</taxon>
        <taxon>Metazoa</taxon>
        <taxon>Chordata</taxon>
        <taxon>Craniata</taxon>
        <taxon>Vertebrata</taxon>
        <taxon>Euteleostomi</taxon>
        <taxon>Actinopterygii</taxon>
        <taxon>Neopterygii</taxon>
        <taxon>Teleostei</taxon>
        <taxon>Anguilliformes</taxon>
        <taxon>Anguillidae</taxon>
        <taxon>Anguilla</taxon>
    </lineage>
</organism>
<feature type="compositionally biased region" description="Polar residues" evidence="1">
    <location>
        <begin position="1"/>
        <end position="12"/>
    </location>
</feature>
<reference evidence="2" key="2">
    <citation type="journal article" date="2015" name="Fish Shellfish Immunol.">
        <title>Early steps in the European eel (Anguilla anguilla)-Vibrio vulnificus interaction in the gills: Role of the RtxA13 toxin.</title>
        <authorList>
            <person name="Callol A."/>
            <person name="Pajuelo D."/>
            <person name="Ebbesson L."/>
            <person name="Teles M."/>
            <person name="MacKenzie S."/>
            <person name="Amaro C."/>
        </authorList>
    </citation>
    <scope>NUCLEOTIDE SEQUENCE</scope>
</reference>
<feature type="compositionally biased region" description="Polar residues" evidence="1">
    <location>
        <begin position="31"/>
        <end position="40"/>
    </location>
</feature>
<sequence>MHCNQDHFSSPTAAHPLSGAGTNDIPRPEENSISQSAQQH</sequence>
<dbReference type="AlphaFoldDB" id="A0A0E9W655"/>
<dbReference type="EMBL" id="GBXM01023497">
    <property type="protein sequence ID" value="JAH85080.1"/>
    <property type="molecule type" value="Transcribed_RNA"/>
</dbReference>
<feature type="region of interest" description="Disordered" evidence="1">
    <location>
        <begin position="1"/>
        <end position="40"/>
    </location>
</feature>
<name>A0A0E9W655_ANGAN</name>
<proteinExistence type="predicted"/>
<reference evidence="2" key="1">
    <citation type="submission" date="2014-11" db="EMBL/GenBank/DDBJ databases">
        <authorList>
            <person name="Amaro Gonzalez C."/>
        </authorList>
    </citation>
    <scope>NUCLEOTIDE SEQUENCE</scope>
</reference>
<evidence type="ECO:0000313" key="2">
    <source>
        <dbReference type="EMBL" id="JAH85080.1"/>
    </source>
</evidence>